<accession>A0ABW8M036</accession>
<organism evidence="2 3">
    <name type="scientific">Streptomyces milbemycinicus</name>
    <dbReference type="NCBI Taxonomy" id="476552"/>
    <lineage>
        <taxon>Bacteria</taxon>
        <taxon>Bacillati</taxon>
        <taxon>Actinomycetota</taxon>
        <taxon>Actinomycetes</taxon>
        <taxon>Kitasatosporales</taxon>
        <taxon>Streptomycetaceae</taxon>
        <taxon>Streptomyces</taxon>
    </lineage>
</organism>
<feature type="region of interest" description="Disordered" evidence="1">
    <location>
        <begin position="106"/>
        <end position="126"/>
    </location>
</feature>
<name>A0ABW8M036_9ACTN</name>
<dbReference type="Proteomes" id="UP001620295">
    <property type="component" value="Unassembled WGS sequence"/>
</dbReference>
<keyword evidence="3" id="KW-1185">Reference proteome</keyword>
<reference evidence="2 3" key="1">
    <citation type="submission" date="2024-11" db="EMBL/GenBank/DDBJ databases">
        <title>The Natural Products Discovery Center: Release of the First 8490 Sequenced Strains for Exploring Actinobacteria Biosynthetic Diversity.</title>
        <authorList>
            <person name="Kalkreuter E."/>
            <person name="Kautsar S.A."/>
            <person name="Yang D."/>
            <person name="Bader C.D."/>
            <person name="Teijaro C.N."/>
            <person name="Fluegel L."/>
            <person name="Davis C.M."/>
            <person name="Simpson J.R."/>
            <person name="Lauterbach L."/>
            <person name="Steele A.D."/>
            <person name="Gui C."/>
            <person name="Meng S."/>
            <person name="Li G."/>
            <person name="Viehrig K."/>
            <person name="Ye F."/>
            <person name="Su P."/>
            <person name="Kiefer A.F."/>
            <person name="Nichols A."/>
            <person name="Cepeda A.J."/>
            <person name="Yan W."/>
            <person name="Fan B."/>
            <person name="Jiang Y."/>
            <person name="Adhikari A."/>
            <person name="Zheng C.-J."/>
            <person name="Schuster L."/>
            <person name="Cowan T.M."/>
            <person name="Smanski M.J."/>
            <person name="Chevrette M.G."/>
            <person name="De Carvalho L.P.S."/>
            <person name="Shen B."/>
        </authorList>
    </citation>
    <scope>NUCLEOTIDE SEQUENCE [LARGE SCALE GENOMIC DNA]</scope>
    <source>
        <strain evidence="2 3">NPDC020863</strain>
    </source>
</reference>
<evidence type="ECO:0000313" key="2">
    <source>
        <dbReference type="EMBL" id="MFK4271529.1"/>
    </source>
</evidence>
<comment type="caution">
    <text evidence="2">The sequence shown here is derived from an EMBL/GenBank/DDBJ whole genome shotgun (WGS) entry which is preliminary data.</text>
</comment>
<feature type="compositionally biased region" description="Basic residues" evidence="1">
    <location>
        <begin position="71"/>
        <end position="90"/>
    </location>
</feature>
<dbReference type="RefSeq" id="WP_404748431.1">
    <property type="nucleotide sequence ID" value="NZ_JBJDQH010000018.1"/>
</dbReference>
<dbReference type="EMBL" id="JBJDQH010000018">
    <property type="protein sequence ID" value="MFK4271529.1"/>
    <property type="molecule type" value="Genomic_DNA"/>
</dbReference>
<gene>
    <name evidence="2" type="ORF">ACI2L5_42485</name>
</gene>
<evidence type="ECO:0000313" key="3">
    <source>
        <dbReference type="Proteomes" id="UP001620295"/>
    </source>
</evidence>
<feature type="region of interest" description="Disordered" evidence="1">
    <location>
        <begin position="65"/>
        <end position="93"/>
    </location>
</feature>
<protein>
    <submittedName>
        <fullName evidence="2">Uncharacterized protein</fullName>
    </submittedName>
</protein>
<proteinExistence type="predicted"/>
<sequence>MLPPLLNAPESKCKDTAYRPVMDAIDLLKRYLDQPIAKEGAFLDEAEKIPLGGVVREEWRKAAAGYELPPRPRRRHGHGARPPHRTRGGKRAVGCGRCGRVGILKTRPPGVAPGVKHRAGEGLAMG</sequence>
<evidence type="ECO:0000256" key="1">
    <source>
        <dbReference type="SAM" id="MobiDB-lite"/>
    </source>
</evidence>